<evidence type="ECO:0000256" key="1">
    <source>
        <dbReference type="SAM" id="MobiDB-lite"/>
    </source>
</evidence>
<keyword evidence="2" id="KW-1185">Reference proteome</keyword>
<name>A0A915PD02_9BILA</name>
<evidence type="ECO:0000313" key="3">
    <source>
        <dbReference type="WBParaSite" id="scf7180000424642.g13677"/>
    </source>
</evidence>
<dbReference type="InterPro" id="IPR011333">
    <property type="entry name" value="SKP1/BTB/POZ_sf"/>
</dbReference>
<dbReference type="Gene3D" id="3.30.710.10">
    <property type="entry name" value="Potassium Channel Kv1.1, Chain A"/>
    <property type="match status" value="1"/>
</dbReference>
<accession>A0A915PD02</accession>
<sequence length="281" mass="31987">MAKFHLLPQNEYVTIPEDLFIYSGFLREYKKGMLNDKFCRNLEENLIIPLPPIAGKPVYKHYIEKLCEYTRHNYGPGSSAKRVPSSVDIRNSNGQKNGNSVSNNKMNNKSRNDDNNAAGRSPEKSSSGTFIADMEAKADAKWSKLPDWAHGWFSALDKDILISTANVASFLTATPFVEHFANFLAIKVQEMENEKQIMEYLNYKFDDFEGARLKQQLYIMSDYLPSNSNMLPSFCSTLARSNSNNNNSNNILQLLTPRRALEENDPHLIEWIGGTKRPAEF</sequence>
<feature type="compositionally biased region" description="Low complexity" evidence="1">
    <location>
        <begin position="96"/>
        <end position="109"/>
    </location>
</feature>
<proteinExistence type="predicted"/>
<protein>
    <submittedName>
        <fullName evidence="3">Uncharacterized protein</fullName>
    </submittedName>
</protein>
<reference evidence="3" key="1">
    <citation type="submission" date="2022-11" db="UniProtKB">
        <authorList>
            <consortium name="WormBaseParasite"/>
        </authorList>
    </citation>
    <scope>IDENTIFICATION</scope>
</reference>
<feature type="region of interest" description="Disordered" evidence="1">
    <location>
        <begin position="76"/>
        <end position="129"/>
    </location>
</feature>
<dbReference type="Proteomes" id="UP000887560">
    <property type="component" value="Unplaced"/>
</dbReference>
<dbReference type="WBParaSite" id="scf7180000424642.g13677">
    <property type="protein sequence ID" value="scf7180000424642.g13677"/>
    <property type="gene ID" value="scf7180000424642.g13677"/>
</dbReference>
<evidence type="ECO:0000313" key="2">
    <source>
        <dbReference type="Proteomes" id="UP000887560"/>
    </source>
</evidence>
<organism evidence="2 3">
    <name type="scientific">Meloidogyne floridensis</name>
    <dbReference type="NCBI Taxonomy" id="298350"/>
    <lineage>
        <taxon>Eukaryota</taxon>
        <taxon>Metazoa</taxon>
        <taxon>Ecdysozoa</taxon>
        <taxon>Nematoda</taxon>
        <taxon>Chromadorea</taxon>
        <taxon>Rhabditida</taxon>
        <taxon>Tylenchina</taxon>
        <taxon>Tylenchomorpha</taxon>
        <taxon>Tylenchoidea</taxon>
        <taxon>Meloidogynidae</taxon>
        <taxon>Meloidogyninae</taxon>
        <taxon>Meloidogyne</taxon>
    </lineage>
</organism>
<dbReference type="AlphaFoldDB" id="A0A915PD02"/>